<dbReference type="Pfam" id="PF08487">
    <property type="entry name" value="VIT"/>
    <property type="match status" value="1"/>
</dbReference>
<reference evidence="3 4" key="1">
    <citation type="journal article" date="2023" name="Nucleic Acids Res.">
        <title>The hologenome of Daphnia magna reveals possible DNA methylation and microbiome-mediated evolution of the host genome.</title>
        <authorList>
            <person name="Chaturvedi A."/>
            <person name="Li X."/>
            <person name="Dhandapani V."/>
            <person name="Marshall H."/>
            <person name="Kissane S."/>
            <person name="Cuenca-Cambronero M."/>
            <person name="Asole G."/>
            <person name="Calvet F."/>
            <person name="Ruiz-Romero M."/>
            <person name="Marangio P."/>
            <person name="Guigo R."/>
            <person name="Rago D."/>
            <person name="Mirbahai L."/>
            <person name="Eastwood N."/>
            <person name="Colbourne J.K."/>
            <person name="Zhou J."/>
            <person name="Mallon E."/>
            <person name="Orsini L."/>
        </authorList>
    </citation>
    <scope>NUCLEOTIDE SEQUENCE [LARGE SCALE GENOMIC DNA]</scope>
    <source>
        <strain evidence="3">LRV0_1</strain>
    </source>
</reference>
<evidence type="ECO:0000313" key="3">
    <source>
        <dbReference type="EMBL" id="KAK4015892.1"/>
    </source>
</evidence>
<dbReference type="InterPro" id="IPR013694">
    <property type="entry name" value="VIT"/>
</dbReference>
<dbReference type="PROSITE" id="PS51468">
    <property type="entry name" value="VIT"/>
    <property type="match status" value="1"/>
</dbReference>
<dbReference type="InterPro" id="IPR036465">
    <property type="entry name" value="vWFA_dom_sf"/>
</dbReference>
<dbReference type="PROSITE" id="PS50234">
    <property type="entry name" value="VWFA"/>
    <property type="match status" value="1"/>
</dbReference>
<keyword evidence="4" id="KW-1185">Reference proteome</keyword>
<evidence type="ECO:0000313" key="4">
    <source>
        <dbReference type="Proteomes" id="UP001234178"/>
    </source>
</evidence>
<dbReference type="SMART" id="SM00609">
    <property type="entry name" value="VIT"/>
    <property type="match status" value="1"/>
</dbReference>
<dbReference type="Proteomes" id="UP001234178">
    <property type="component" value="Unassembled WGS sequence"/>
</dbReference>
<gene>
    <name evidence="3" type="ORF">OUZ56_030859</name>
</gene>
<organism evidence="3 4">
    <name type="scientific">Daphnia magna</name>
    <dbReference type="NCBI Taxonomy" id="35525"/>
    <lineage>
        <taxon>Eukaryota</taxon>
        <taxon>Metazoa</taxon>
        <taxon>Ecdysozoa</taxon>
        <taxon>Arthropoda</taxon>
        <taxon>Crustacea</taxon>
        <taxon>Branchiopoda</taxon>
        <taxon>Diplostraca</taxon>
        <taxon>Cladocera</taxon>
        <taxon>Anomopoda</taxon>
        <taxon>Daphniidae</taxon>
        <taxon>Daphnia</taxon>
    </lineage>
</organism>
<dbReference type="PANTHER" id="PTHR45737">
    <property type="entry name" value="VON WILLEBRAND FACTOR A DOMAIN-CONTAINING PROTEIN 5A"/>
    <property type="match status" value="1"/>
</dbReference>
<dbReference type="SUPFAM" id="SSF53300">
    <property type="entry name" value="vWA-like"/>
    <property type="match status" value="1"/>
</dbReference>
<dbReference type="Gene3D" id="3.40.50.410">
    <property type="entry name" value="von Willebrand factor, type A domain"/>
    <property type="match status" value="1"/>
</dbReference>
<dbReference type="InterPro" id="IPR002035">
    <property type="entry name" value="VWF_A"/>
</dbReference>
<evidence type="ECO:0000259" key="1">
    <source>
        <dbReference type="PROSITE" id="PS50234"/>
    </source>
</evidence>
<dbReference type="SMART" id="SM00327">
    <property type="entry name" value="VWA"/>
    <property type="match status" value="1"/>
</dbReference>
<evidence type="ECO:0000259" key="2">
    <source>
        <dbReference type="PROSITE" id="PS51468"/>
    </source>
</evidence>
<dbReference type="EMBL" id="JAOYFB010000005">
    <property type="protein sequence ID" value="KAK4015892.1"/>
    <property type="molecule type" value="Genomic_DNA"/>
</dbReference>
<sequence>MTCCGLIIERADREPIPVPLTGVSVQARIIDLVAEVTIQQRYVNKENQPIEAVYLFPLDEGAGICKFTAEVDGRVIEGVVKETKEAREDYDEAIQSGHSAFLVEEKLPDVFKAKVGNLAAGSGAKISLTYVTELKVEGKEIRFYLPTTISPRYVPSSDKSSTAADLASIQYTEQSNYQVDFNASVRMASAIKEIRCPTHKIAVNLDTATPLNGTFHLDNVVTSMDRDLVFYIQVAEPNQPRLIHEKSPNGTTAVMLSLVPTFKLAEQKTELIFLVDRSGSMDGPGIGQAKQALKLFLHSLPLDCYVNIAGFGNTYEELFPASRKYDEVVLNTAKAYAGKIDADLGGTEILRPLEIIFKKPLIEGYLRQVFVLTDGEVSNADEVLSLVRRHNGQARVFALGLGSSASHHLVEGMARAGNGTALFASLEERLEKKVMQQLQDALQPSLTDIKIKWEGHGETEQQSDAVTSRPVQTEKTLMGYGKPLNADPAPEACVETPEKKFRQAPCNSMIPAVFDGRHLIVYALLAEDAHLPKWADVVAVSPDGPLTLKINLVDSNLEQGQIIHSLAARKLIQALQDREENNEDTNAKKEIVQLGCRYGLASRYTSYVAVDPKVQKELKESWMMMKSRDVPLHLAHGWGGGFGLQAMGLRCAQPVAMACCLSGGPEMMPFAMKNSINSQPRIMKMVRRSSPSQKAMECDDLDVELMPPPPMQEDSIDSDSDNVPGSMFGGTANFSDFTENHPEAIETEGNTDDDKLMKLVSSQNFDGSFKLETTFASLLDTTLDDIKQSGLEHSYSELVWATAVALAYMSIALIDLQDTWILVAKKAESWLRSSLQPTGEDVTCTKAAQDFVRSKLHL</sequence>
<accession>A0ABQ9ZSI4</accession>
<comment type="caution">
    <text evidence="3">The sequence shown here is derived from an EMBL/GenBank/DDBJ whole genome shotgun (WGS) entry which is preliminary data.</text>
</comment>
<feature type="domain" description="VWFA" evidence="1">
    <location>
        <begin position="270"/>
        <end position="442"/>
    </location>
</feature>
<proteinExistence type="predicted"/>
<protein>
    <recommendedName>
        <fullName evidence="5">von Willebrand factor A domain-containing protein 5A</fullName>
    </recommendedName>
</protein>
<dbReference type="Pfam" id="PF13768">
    <property type="entry name" value="VWA_3"/>
    <property type="match status" value="1"/>
</dbReference>
<name>A0ABQ9ZSI4_9CRUS</name>
<dbReference type="PANTHER" id="PTHR45737:SF6">
    <property type="entry name" value="VON WILLEBRAND FACTOR A DOMAIN-CONTAINING PROTEIN 5A"/>
    <property type="match status" value="1"/>
</dbReference>
<evidence type="ECO:0008006" key="5">
    <source>
        <dbReference type="Google" id="ProtNLM"/>
    </source>
</evidence>
<feature type="domain" description="VIT" evidence="2">
    <location>
        <begin position="4"/>
        <end position="132"/>
    </location>
</feature>